<evidence type="ECO:0000313" key="3">
    <source>
        <dbReference type="Proteomes" id="UP000515152"/>
    </source>
</evidence>
<feature type="domain" description="C-type lectin" evidence="2">
    <location>
        <begin position="58"/>
        <end position="115"/>
    </location>
</feature>
<dbReference type="InterPro" id="IPR016186">
    <property type="entry name" value="C-type_lectin-like/link_sf"/>
</dbReference>
<dbReference type="Gene3D" id="3.10.100.10">
    <property type="entry name" value="Mannose-Binding Protein A, subunit A"/>
    <property type="match status" value="1"/>
</dbReference>
<dbReference type="AlphaFoldDB" id="A0A6P8EXW8"/>
<gene>
    <name evidence="4 5" type="primary">LOC116218725</name>
</gene>
<name>A0A6P8EXW8_CLUHA</name>
<dbReference type="OrthoDB" id="441660at2759"/>
<evidence type="ECO:0000256" key="1">
    <source>
        <dbReference type="SAM" id="SignalP"/>
    </source>
</evidence>
<accession>A0A6P8EXW8</accession>
<dbReference type="Pfam" id="PF00059">
    <property type="entry name" value="Lectin_C"/>
    <property type="match status" value="1"/>
</dbReference>
<evidence type="ECO:0000313" key="5">
    <source>
        <dbReference type="RefSeq" id="XP_031417189.1"/>
    </source>
</evidence>
<dbReference type="GeneID" id="116218725"/>
<dbReference type="Proteomes" id="UP000515152">
    <property type="component" value="Chromosome 23"/>
</dbReference>
<dbReference type="InterPro" id="IPR050111">
    <property type="entry name" value="C-type_lectin/snaclec_domain"/>
</dbReference>
<dbReference type="PROSITE" id="PS50041">
    <property type="entry name" value="C_TYPE_LECTIN_2"/>
    <property type="match status" value="1"/>
</dbReference>
<sequence length="124" mass="13941">MINKASFLLLSALLICCGAEDTGTEGSEQEVEVHSFDMLTENSVGNSRRTCPQYWTRYGTRCFKFVSTARTWAESERYCVGLRGNLASVHSSGEHRFIKDLILRQARGNPRTWIGGYDATQVQV</sequence>
<dbReference type="RefSeq" id="XP_031417188.1">
    <property type="nucleotide sequence ID" value="XM_031561328.1"/>
</dbReference>
<feature type="signal peptide" evidence="1">
    <location>
        <begin position="1"/>
        <end position="19"/>
    </location>
</feature>
<dbReference type="PANTHER" id="PTHR22803">
    <property type="entry name" value="MANNOSE, PHOSPHOLIPASE, LECTIN RECEPTOR RELATED"/>
    <property type="match status" value="1"/>
</dbReference>
<evidence type="ECO:0000259" key="2">
    <source>
        <dbReference type="PROSITE" id="PS50041"/>
    </source>
</evidence>
<reference evidence="4 5" key="1">
    <citation type="submission" date="2025-04" db="UniProtKB">
        <authorList>
            <consortium name="RefSeq"/>
        </authorList>
    </citation>
    <scope>IDENTIFICATION</scope>
</reference>
<proteinExistence type="predicted"/>
<dbReference type="InterPro" id="IPR016187">
    <property type="entry name" value="CTDL_fold"/>
</dbReference>
<dbReference type="SUPFAM" id="SSF56436">
    <property type="entry name" value="C-type lectin-like"/>
    <property type="match status" value="1"/>
</dbReference>
<keyword evidence="1" id="KW-0732">Signal</keyword>
<organism evidence="3 5">
    <name type="scientific">Clupea harengus</name>
    <name type="common">Atlantic herring</name>
    <dbReference type="NCBI Taxonomy" id="7950"/>
    <lineage>
        <taxon>Eukaryota</taxon>
        <taxon>Metazoa</taxon>
        <taxon>Chordata</taxon>
        <taxon>Craniata</taxon>
        <taxon>Vertebrata</taxon>
        <taxon>Euteleostomi</taxon>
        <taxon>Actinopterygii</taxon>
        <taxon>Neopterygii</taxon>
        <taxon>Teleostei</taxon>
        <taxon>Clupei</taxon>
        <taxon>Clupeiformes</taxon>
        <taxon>Clupeoidei</taxon>
        <taxon>Clupeidae</taxon>
        <taxon>Clupea</taxon>
    </lineage>
</organism>
<feature type="chain" id="PRO_5044652763" evidence="1">
    <location>
        <begin position="20"/>
        <end position="124"/>
    </location>
</feature>
<evidence type="ECO:0000313" key="4">
    <source>
        <dbReference type="RefSeq" id="XP_031417188.1"/>
    </source>
</evidence>
<keyword evidence="3" id="KW-1185">Reference proteome</keyword>
<dbReference type="RefSeq" id="XP_031417189.1">
    <property type="nucleotide sequence ID" value="XM_031561329.2"/>
</dbReference>
<dbReference type="KEGG" id="char:116218725"/>
<protein>
    <submittedName>
        <fullName evidence="4 5">Ladderlectin-like</fullName>
    </submittedName>
</protein>
<dbReference type="InterPro" id="IPR001304">
    <property type="entry name" value="C-type_lectin-like"/>
</dbReference>